<proteinExistence type="predicted"/>
<evidence type="ECO:0000313" key="1">
    <source>
        <dbReference type="EMBL" id="CAD9623563.1"/>
    </source>
</evidence>
<sequence length="454" mass="50964">MAPVQVEACPLTPLNISSGLQFEYMSYNSNDPRQGPEGCVDGLVYACDSLGFVAGDKVRAKAFVQTNFECCHGEGRITLSAEGPIAEFSDQKLALFPYAMGSQKQHPQVHPSQLEAVTSAHSGFYEYSKSWWTCGAQCANLDKFVSLDRRWTMLARRRMSNGHPSMRVFADLSPLPGRRPQCCLGEEYSAEYKYVLFLTTDPHHDHNLAFGMSKLLCERFLCWGRRGFDVVVRHVDSVAHARKEIRKFPRRSIHHVSLGGHGDSLGLQLGKDKLFVGDKDSRALFRELRDKTKLNASVLLDSCSTGKSFLGLTSLFRGASTALSGRRVLVATQALDDGMWVPEKEGQCLTGDRVVFRKGDKDVYVIAPQGQPRCKEFDEEDIRGNIGQVCLASCSQTCLQAQEFWRSTFPWSQFVQRVLLTEDTEIVEDRVNNCPLQLTKPFRTKRKVCRLSVQ</sequence>
<protein>
    <recommendedName>
        <fullName evidence="2">CHAT domain-containing protein</fullName>
    </recommendedName>
</protein>
<name>A0A7S2M2S4_9DINO</name>
<accession>A0A7S2M2S4</accession>
<gene>
    <name evidence="1" type="ORF">BRAN1462_LOCUS46517</name>
</gene>
<dbReference type="EMBL" id="HBGW01072956">
    <property type="protein sequence ID" value="CAD9623563.1"/>
    <property type="molecule type" value="Transcribed_RNA"/>
</dbReference>
<reference evidence="1" key="1">
    <citation type="submission" date="2021-01" db="EMBL/GenBank/DDBJ databases">
        <authorList>
            <person name="Corre E."/>
            <person name="Pelletier E."/>
            <person name="Niang G."/>
            <person name="Scheremetjew M."/>
            <person name="Finn R."/>
            <person name="Kale V."/>
            <person name="Holt S."/>
            <person name="Cochrane G."/>
            <person name="Meng A."/>
            <person name="Brown T."/>
            <person name="Cohen L."/>
        </authorList>
    </citation>
    <scope>NUCLEOTIDE SEQUENCE</scope>
    <source>
        <strain evidence="1">RCC3387</strain>
    </source>
</reference>
<organism evidence="1">
    <name type="scientific">Zooxanthella nutricula</name>
    <dbReference type="NCBI Taxonomy" id="1333877"/>
    <lineage>
        <taxon>Eukaryota</taxon>
        <taxon>Sar</taxon>
        <taxon>Alveolata</taxon>
        <taxon>Dinophyceae</taxon>
        <taxon>Peridiniales</taxon>
        <taxon>Peridiniales incertae sedis</taxon>
        <taxon>Zooxanthella</taxon>
    </lineage>
</organism>
<dbReference type="AlphaFoldDB" id="A0A7S2M2S4"/>
<evidence type="ECO:0008006" key="2">
    <source>
        <dbReference type="Google" id="ProtNLM"/>
    </source>
</evidence>